<dbReference type="Pfam" id="PF00072">
    <property type="entry name" value="Response_reg"/>
    <property type="match status" value="1"/>
</dbReference>
<dbReference type="GO" id="GO:0003677">
    <property type="term" value="F:DNA binding"/>
    <property type="evidence" value="ECO:0007669"/>
    <property type="project" value="UniProtKB-KW"/>
</dbReference>
<dbReference type="PROSITE" id="PS00622">
    <property type="entry name" value="HTH_LUXR_1"/>
    <property type="match status" value="1"/>
</dbReference>
<protein>
    <submittedName>
        <fullName evidence="8">DNA-binding response regulator, LuxR family</fullName>
    </submittedName>
</protein>
<dbReference type="InterPro" id="IPR000792">
    <property type="entry name" value="Tscrpt_reg_LuxR_C"/>
</dbReference>
<feature type="region of interest" description="Disordered" evidence="5">
    <location>
        <begin position="14"/>
        <end position="34"/>
    </location>
</feature>
<reference evidence="8 9" key="1">
    <citation type="journal article" date="2015" name="PLoS ONE">
        <title>Azotobacter Genomes: The Genome of Azotobacter chroococcum NCIMB 8003 (ATCC 4412).</title>
        <authorList>
            <person name="Robson R.L."/>
            <person name="Jones R."/>
            <person name="Robson R.M."/>
            <person name="Schwartz A."/>
            <person name="Richardson T.H."/>
        </authorList>
    </citation>
    <scope>NUCLEOTIDE SEQUENCE [LARGE SCALE GENOMIC DNA]</scope>
    <source>
        <strain evidence="8 9">NCIMB 8003</strain>
    </source>
</reference>
<keyword evidence="3" id="KW-0804">Transcription</keyword>
<keyword evidence="4" id="KW-0597">Phosphoprotein</keyword>
<evidence type="ECO:0000256" key="5">
    <source>
        <dbReference type="SAM" id="MobiDB-lite"/>
    </source>
</evidence>
<feature type="modified residue" description="4-aspartylphosphate" evidence="4">
    <location>
        <position position="91"/>
    </location>
</feature>
<dbReference type="HOGENOM" id="CLU_000445_90_4_6"/>
<keyword evidence="1" id="KW-0805">Transcription regulation</keyword>
<gene>
    <name evidence="8" type="ORF">Achr_20810</name>
</gene>
<evidence type="ECO:0000313" key="9">
    <source>
        <dbReference type="Proteomes" id="UP000068210"/>
    </source>
</evidence>
<organism evidence="8 9">
    <name type="scientific">Azotobacter chroococcum NCIMB 8003</name>
    <dbReference type="NCBI Taxonomy" id="1328314"/>
    <lineage>
        <taxon>Bacteria</taxon>
        <taxon>Pseudomonadati</taxon>
        <taxon>Pseudomonadota</taxon>
        <taxon>Gammaproteobacteria</taxon>
        <taxon>Pseudomonadales</taxon>
        <taxon>Pseudomonadaceae</taxon>
        <taxon>Azotobacter</taxon>
    </lineage>
</organism>
<dbReference type="EMBL" id="CP010415">
    <property type="protein sequence ID" value="AJE21531.1"/>
    <property type="molecule type" value="Genomic_DNA"/>
</dbReference>
<dbReference type="AlphaFoldDB" id="A0A0C4WMF9"/>
<evidence type="ECO:0000259" key="6">
    <source>
        <dbReference type="PROSITE" id="PS50043"/>
    </source>
</evidence>
<evidence type="ECO:0000256" key="1">
    <source>
        <dbReference type="ARBA" id="ARBA00023015"/>
    </source>
</evidence>
<dbReference type="PANTHER" id="PTHR44688:SF16">
    <property type="entry name" value="DNA-BINDING TRANSCRIPTIONAL ACTIVATOR DEVR_DOSR"/>
    <property type="match status" value="1"/>
</dbReference>
<dbReference type="InterPro" id="IPR011006">
    <property type="entry name" value="CheY-like_superfamily"/>
</dbReference>
<dbReference type="PROSITE" id="PS50110">
    <property type="entry name" value="RESPONSE_REGULATORY"/>
    <property type="match status" value="1"/>
</dbReference>
<dbReference type="Gene3D" id="1.10.10.10">
    <property type="entry name" value="Winged helix-like DNA-binding domain superfamily/Winged helix DNA-binding domain"/>
    <property type="match status" value="1"/>
</dbReference>
<accession>A0A0C4WMF9</accession>
<dbReference type="SUPFAM" id="SSF46894">
    <property type="entry name" value="C-terminal effector domain of the bipartite response regulators"/>
    <property type="match status" value="1"/>
</dbReference>
<dbReference type="PROSITE" id="PS50043">
    <property type="entry name" value="HTH_LUXR_2"/>
    <property type="match status" value="1"/>
</dbReference>
<evidence type="ECO:0000313" key="8">
    <source>
        <dbReference type="EMBL" id="AJE21531.1"/>
    </source>
</evidence>
<dbReference type="Proteomes" id="UP000068210">
    <property type="component" value="Chromosome"/>
</dbReference>
<dbReference type="CDD" id="cd06170">
    <property type="entry name" value="LuxR_C_like"/>
    <property type="match status" value="1"/>
</dbReference>
<evidence type="ECO:0000256" key="4">
    <source>
        <dbReference type="PROSITE-ProRule" id="PRU00169"/>
    </source>
</evidence>
<dbReference type="InterPro" id="IPR001789">
    <property type="entry name" value="Sig_transdc_resp-reg_receiver"/>
</dbReference>
<dbReference type="CDD" id="cd17537">
    <property type="entry name" value="REC_FixJ"/>
    <property type="match status" value="1"/>
</dbReference>
<evidence type="ECO:0000256" key="2">
    <source>
        <dbReference type="ARBA" id="ARBA00023125"/>
    </source>
</evidence>
<sequence length="250" mass="27558">MPGIRLFYPCRRRSGGGRLAAPQPPGKTAPNDNNRRIPMEQVVYVVDDDQGMLDSTVWLLESVGLKASPFISGREFLDACDPSRNACVLLDVRMPGMGGLNVQEAMRARAIDLPVIFVSGHADVPIVVRAFKAGACDFIEKPYNEQMLLDSVQQALGRYGERRSGSRGQEAVQARLDALTPRERDVLLPLVQGYTNREIAEQLAISVKTVDLYRMRVMKRMQAERHADLVGMAIAVGMVDPLNLRANAPA</sequence>
<dbReference type="KEGG" id="acx:Achr_20810"/>
<dbReference type="InterPro" id="IPR036388">
    <property type="entry name" value="WH-like_DNA-bd_sf"/>
</dbReference>
<name>A0A0C4WMF9_9GAMM</name>
<dbReference type="InterPro" id="IPR016032">
    <property type="entry name" value="Sig_transdc_resp-reg_C-effctor"/>
</dbReference>
<dbReference type="PRINTS" id="PR00038">
    <property type="entry name" value="HTHLUXR"/>
</dbReference>
<evidence type="ECO:0000256" key="3">
    <source>
        <dbReference type="ARBA" id="ARBA00023163"/>
    </source>
</evidence>
<keyword evidence="2 8" id="KW-0238">DNA-binding</keyword>
<keyword evidence="9" id="KW-1185">Reference proteome</keyword>
<evidence type="ECO:0000259" key="7">
    <source>
        <dbReference type="PROSITE" id="PS50110"/>
    </source>
</evidence>
<feature type="domain" description="Response regulatory" evidence="7">
    <location>
        <begin position="42"/>
        <end position="156"/>
    </location>
</feature>
<dbReference type="GO" id="GO:0006355">
    <property type="term" value="P:regulation of DNA-templated transcription"/>
    <property type="evidence" value="ECO:0007669"/>
    <property type="project" value="InterPro"/>
</dbReference>
<dbReference type="Gene3D" id="3.40.50.2300">
    <property type="match status" value="1"/>
</dbReference>
<dbReference type="Pfam" id="PF00196">
    <property type="entry name" value="GerE"/>
    <property type="match status" value="1"/>
</dbReference>
<proteinExistence type="predicted"/>
<dbReference type="PANTHER" id="PTHR44688">
    <property type="entry name" value="DNA-BINDING TRANSCRIPTIONAL ACTIVATOR DEVR_DOSR"/>
    <property type="match status" value="1"/>
</dbReference>
<feature type="domain" description="HTH luxR-type" evidence="6">
    <location>
        <begin position="172"/>
        <end position="237"/>
    </location>
</feature>
<dbReference type="SMART" id="SM00421">
    <property type="entry name" value="HTH_LUXR"/>
    <property type="match status" value="1"/>
</dbReference>
<dbReference type="SMART" id="SM00448">
    <property type="entry name" value="REC"/>
    <property type="match status" value="1"/>
</dbReference>
<dbReference type="STRING" id="1328314.Achr_20810"/>
<dbReference type="SUPFAM" id="SSF52172">
    <property type="entry name" value="CheY-like"/>
    <property type="match status" value="1"/>
</dbReference>
<dbReference type="GO" id="GO:0000160">
    <property type="term" value="P:phosphorelay signal transduction system"/>
    <property type="evidence" value="ECO:0007669"/>
    <property type="project" value="InterPro"/>
</dbReference>